<dbReference type="GO" id="GO:0009279">
    <property type="term" value="C:cell outer membrane"/>
    <property type="evidence" value="ECO:0007669"/>
    <property type="project" value="UniProtKB-SubCell"/>
</dbReference>
<dbReference type="PROSITE" id="PS52016">
    <property type="entry name" value="TONB_DEPENDENT_REC_3"/>
    <property type="match status" value="1"/>
</dbReference>
<dbReference type="InterPro" id="IPR012910">
    <property type="entry name" value="Plug_dom"/>
</dbReference>
<feature type="signal peptide" evidence="11">
    <location>
        <begin position="1"/>
        <end position="19"/>
    </location>
</feature>
<sequence length="723" mass="78834">MSLFARSLLFVGASSFALAQVALPPGNSAEEADTLHLDDYVVSTHPYARSASEIAQPTNVVAGPKLDQNQSTSLGELLANEVGVSSTYFGPGASRPIIRALGGPRVAVLQNGTDTIDASTLSPDHAVSLDPLLIERVEITRGPAALLQGGSAIGGAVNVVTHRIHTTPPDPGVHGRIEGRIGTGNDERSGGLVLEGSSGRLAWHADAFHRETNDIEIPGYAESAWLRAQEEAEEHEHEDEDEDEDEDEHHDEEEDDDHEEAFGFVSNSFVTSKGGAFGLSWLGDAGYIGIAYQGFDSNYGVPPGAHAHEHDEEEHEEEDDDHHDEDEHEDEEALVSIDLRQRRLDVEGEWRDPAAGWQALRFRASHADYRHTEFEGDEVGTVFTNEGYDLRLDALHDPWGELQGAIGAKLGESDFEAVGAEAFLPPTTTRELAVFGFEEIESGANLWQFGARAEWTDIAVNDGSGRSRDGDALSASAGWVRTLSDDWIVALSLAHTERLPTAQELFADGPHIGTSAYEIGDPDLGTEVSQGIDLTLRRRAGFISGEVTVFANRFDGFIYENPRGTEEDGLAVYAFEQRDAQFHGAEAEAIFHLHEDEHGHIDLTLAGDFVRGRNRTDHHDLPRVTPARGRIALDWVRGALRAGTGMSHAFDQKHVAPGEIPTDSYTLWSAYAGWRWTTGVTTWDLLLKGTNLTDAEARGHTSFLKEVVPLPGRSIHLSLRLSF</sequence>
<dbReference type="AlphaFoldDB" id="A0AAF0CNS7"/>
<dbReference type="InterPro" id="IPR000531">
    <property type="entry name" value="Beta-barrel_TonB"/>
</dbReference>
<evidence type="ECO:0000313" key="14">
    <source>
        <dbReference type="EMBL" id="WED64971.1"/>
    </source>
</evidence>
<evidence type="ECO:0000256" key="4">
    <source>
        <dbReference type="ARBA" id="ARBA00022692"/>
    </source>
</evidence>
<gene>
    <name evidence="14" type="ORF">PXH66_21700</name>
</gene>
<dbReference type="SUPFAM" id="SSF56935">
    <property type="entry name" value="Porins"/>
    <property type="match status" value="1"/>
</dbReference>
<dbReference type="InterPro" id="IPR039426">
    <property type="entry name" value="TonB-dep_rcpt-like"/>
</dbReference>
<feature type="region of interest" description="Disordered" evidence="10">
    <location>
        <begin position="301"/>
        <end position="334"/>
    </location>
</feature>
<keyword evidence="3 8" id="KW-1134">Transmembrane beta strand</keyword>
<dbReference type="Proteomes" id="UP001218638">
    <property type="component" value="Chromosome"/>
</dbReference>
<evidence type="ECO:0000256" key="10">
    <source>
        <dbReference type="SAM" id="MobiDB-lite"/>
    </source>
</evidence>
<dbReference type="Pfam" id="PF07715">
    <property type="entry name" value="Plug"/>
    <property type="match status" value="1"/>
</dbReference>
<comment type="similarity">
    <text evidence="8 9">Belongs to the TonB-dependent receptor family.</text>
</comment>
<keyword evidence="6 8" id="KW-0472">Membrane</keyword>
<dbReference type="PANTHER" id="PTHR30069">
    <property type="entry name" value="TONB-DEPENDENT OUTER MEMBRANE RECEPTOR"/>
    <property type="match status" value="1"/>
</dbReference>
<evidence type="ECO:0000256" key="11">
    <source>
        <dbReference type="SAM" id="SignalP"/>
    </source>
</evidence>
<dbReference type="GO" id="GO:0044718">
    <property type="term" value="P:siderophore transmembrane transport"/>
    <property type="evidence" value="ECO:0007669"/>
    <property type="project" value="TreeGrafter"/>
</dbReference>
<keyword evidence="7 8" id="KW-0998">Cell outer membrane</keyword>
<evidence type="ECO:0000256" key="3">
    <source>
        <dbReference type="ARBA" id="ARBA00022452"/>
    </source>
</evidence>
<name>A0AAF0CNS7_9BACT</name>
<dbReference type="Gene3D" id="2.40.170.20">
    <property type="entry name" value="TonB-dependent receptor, beta-barrel domain"/>
    <property type="match status" value="1"/>
</dbReference>
<feature type="region of interest" description="Disordered" evidence="10">
    <location>
        <begin position="229"/>
        <end position="258"/>
    </location>
</feature>
<organism evidence="14 15">
    <name type="scientific">Synoicihabitans lomoniglobus</name>
    <dbReference type="NCBI Taxonomy" id="2909285"/>
    <lineage>
        <taxon>Bacteria</taxon>
        <taxon>Pseudomonadati</taxon>
        <taxon>Verrucomicrobiota</taxon>
        <taxon>Opitutia</taxon>
        <taxon>Opitutales</taxon>
        <taxon>Opitutaceae</taxon>
        <taxon>Synoicihabitans</taxon>
    </lineage>
</organism>
<dbReference type="PANTHER" id="PTHR30069:SF40">
    <property type="entry name" value="TONB-DEPENDENT RECEPTOR NMB0964-RELATED"/>
    <property type="match status" value="1"/>
</dbReference>
<feature type="compositionally biased region" description="Acidic residues" evidence="10">
    <location>
        <begin position="311"/>
        <end position="333"/>
    </location>
</feature>
<evidence type="ECO:0000256" key="7">
    <source>
        <dbReference type="ARBA" id="ARBA00023237"/>
    </source>
</evidence>
<dbReference type="GO" id="GO:0015344">
    <property type="term" value="F:siderophore uptake transmembrane transporter activity"/>
    <property type="evidence" value="ECO:0007669"/>
    <property type="project" value="TreeGrafter"/>
</dbReference>
<proteinExistence type="inferred from homology"/>
<dbReference type="Gene3D" id="2.170.130.10">
    <property type="entry name" value="TonB-dependent receptor, plug domain"/>
    <property type="match status" value="1"/>
</dbReference>
<feature type="domain" description="TonB-dependent receptor-like beta-barrel" evidence="12">
    <location>
        <begin position="338"/>
        <end position="692"/>
    </location>
</feature>
<keyword evidence="4 8" id="KW-0812">Transmembrane</keyword>
<evidence type="ECO:0000256" key="9">
    <source>
        <dbReference type="RuleBase" id="RU003357"/>
    </source>
</evidence>
<evidence type="ECO:0000256" key="8">
    <source>
        <dbReference type="PROSITE-ProRule" id="PRU01360"/>
    </source>
</evidence>
<dbReference type="RefSeq" id="WP_330928315.1">
    <property type="nucleotide sequence ID" value="NZ_CP119075.1"/>
</dbReference>
<reference evidence="14" key="1">
    <citation type="submission" date="2023-03" db="EMBL/GenBank/DDBJ databases">
        <title>Lomoglobus Profundus gen. nov., sp. nov., a novel member of the phylum Verrucomicrobia, isolated from deep-marine sediment of South China Sea.</title>
        <authorList>
            <person name="Ahmad T."/>
            <person name="Ishaq S.E."/>
            <person name="Wang F."/>
        </authorList>
    </citation>
    <scope>NUCLEOTIDE SEQUENCE</scope>
    <source>
        <strain evidence="14">LMO-M01</strain>
    </source>
</reference>
<protein>
    <submittedName>
        <fullName evidence="14">TonB-dependent receptor</fullName>
    </submittedName>
</protein>
<keyword evidence="15" id="KW-1185">Reference proteome</keyword>
<evidence type="ECO:0000259" key="12">
    <source>
        <dbReference type="Pfam" id="PF00593"/>
    </source>
</evidence>
<evidence type="ECO:0000256" key="1">
    <source>
        <dbReference type="ARBA" id="ARBA00004571"/>
    </source>
</evidence>
<dbReference type="InterPro" id="IPR037066">
    <property type="entry name" value="Plug_dom_sf"/>
</dbReference>
<keyword evidence="11" id="KW-0732">Signal</keyword>
<keyword evidence="14" id="KW-0675">Receptor</keyword>
<dbReference type="Pfam" id="PF00593">
    <property type="entry name" value="TonB_dep_Rec_b-barrel"/>
    <property type="match status" value="1"/>
</dbReference>
<dbReference type="EMBL" id="CP119075">
    <property type="protein sequence ID" value="WED64971.1"/>
    <property type="molecule type" value="Genomic_DNA"/>
</dbReference>
<comment type="subcellular location">
    <subcellularLocation>
        <location evidence="1 8">Cell outer membrane</location>
        <topology evidence="1 8">Multi-pass membrane protein</topology>
    </subcellularLocation>
</comment>
<keyword evidence="5 9" id="KW-0798">TonB box</keyword>
<evidence type="ECO:0000259" key="13">
    <source>
        <dbReference type="Pfam" id="PF07715"/>
    </source>
</evidence>
<keyword evidence="2 8" id="KW-0813">Transport</keyword>
<feature type="chain" id="PRO_5042174939" evidence="11">
    <location>
        <begin position="20"/>
        <end position="723"/>
    </location>
</feature>
<evidence type="ECO:0000256" key="2">
    <source>
        <dbReference type="ARBA" id="ARBA00022448"/>
    </source>
</evidence>
<evidence type="ECO:0000256" key="5">
    <source>
        <dbReference type="ARBA" id="ARBA00023077"/>
    </source>
</evidence>
<feature type="compositionally biased region" description="Acidic residues" evidence="10">
    <location>
        <begin position="231"/>
        <end position="258"/>
    </location>
</feature>
<accession>A0AAF0CNS7</accession>
<feature type="domain" description="TonB-dependent receptor plug" evidence="13">
    <location>
        <begin position="52"/>
        <end position="156"/>
    </location>
</feature>
<evidence type="ECO:0000256" key="6">
    <source>
        <dbReference type="ARBA" id="ARBA00023136"/>
    </source>
</evidence>
<dbReference type="KEGG" id="slom:PXH66_21700"/>
<dbReference type="InterPro" id="IPR036942">
    <property type="entry name" value="Beta-barrel_TonB_sf"/>
</dbReference>
<evidence type="ECO:0000313" key="15">
    <source>
        <dbReference type="Proteomes" id="UP001218638"/>
    </source>
</evidence>